<dbReference type="EMBL" id="AVOT02001527">
    <property type="protein sequence ID" value="MBW0467228.1"/>
    <property type="molecule type" value="Genomic_DNA"/>
</dbReference>
<accession>A0A9Q3GH29</accession>
<sequence>MRSPVKPKDKVTNEFITDLVHQENNKSLRKEEPQLKEFPTFTGEGEYDHMSFIKTNDILQEYYIITDELITARLNSVFEKSEDKYYDGMRQANGKNTCSRCKSEIVTKWENDSWRYKIVNAFENQLFYPEKEKPGTWFLKNV</sequence>
<organism evidence="1 2">
    <name type="scientific">Austropuccinia psidii MF-1</name>
    <dbReference type="NCBI Taxonomy" id="1389203"/>
    <lineage>
        <taxon>Eukaryota</taxon>
        <taxon>Fungi</taxon>
        <taxon>Dikarya</taxon>
        <taxon>Basidiomycota</taxon>
        <taxon>Pucciniomycotina</taxon>
        <taxon>Pucciniomycetes</taxon>
        <taxon>Pucciniales</taxon>
        <taxon>Sphaerophragmiaceae</taxon>
        <taxon>Austropuccinia</taxon>
    </lineage>
</organism>
<protein>
    <submittedName>
        <fullName evidence="1">Uncharacterized protein</fullName>
    </submittedName>
</protein>
<evidence type="ECO:0000313" key="2">
    <source>
        <dbReference type="Proteomes" id="UP000765509"/>
    </source>
</evidence>
<gene>
    <name evidence="1" type="ORF">O181_006943</name>
</gene>
<keyword evidence="2" id="KW-1185">Reference proteome</keyword>
<dbReference type="AlphaFoldDB" id="A0A9Q3GH29"/>
<proteinExistence type="predicted"/>
<reference evidence="1" key="1">
    <citation type="submission" date="2021-03" db="EMBL/GenBank/DDBJ databases">
        <title>Draft genome sequence of rust myrtle Austropuccinia psidii MF-1, a brazilian biotype.</title>
        <authorList>
            <person name="Quecine M.C."/>
            <person name="Pachon D.M.R."/>
            <person name="Bonatelli M.L."/>
            <person name="Correr F.H."/>
            <person name="Franceschini L.M."/>
            <person name="Leite T.F."/>
            <person name="Margarido G.R.A."/>
            <person name="Almeida C.A."/>
            <person name="Ferrarezi J.A."/>
            <person name="Labate C.A."/>
        </authorList>
    </citation>
    <scope>NUCLEOTIDE SEQUENCE</scope>
    <source>
        <strain evidence="1">MF-1</strain>
    </source>
</reference>
<evidence type="ECO:0000313" key="1">
    <source>
        <dbReference type="EMBL" id="MBW0467228.1"/>
    </source>
</evidence>
<name>A0A9Q3GH29_9BASI</name>
<comment type="caution">
    <text evidence="1">The sequence shown here is derived from an EMBL/GenBank/DDBJ whole genome shotgun (WGS) entry which is preliminary data.</text>
</comment>
<dbReference type="Proteomes" id="UP000765509">
    <property type="component" value="Unassembled WGS sequence"/>
</dbReference>